<proteinExistence type="predicted"/>
<accession>X1CZ53</accession>
<dbReference type="AlphaFoldDB" id="X1CZ53"/>
<comment type="caution">
    <text evidence="1">The sequence shown here is derived from an EMBL/GenBank/DDBJ whole genome shotgun (WGS) entry which is preliminary data.</text>
</comment>
<gene>
    <name evidence="1" type="ORF">S01H4_22906</name>
</gene>
<sequence length="314" mass="35208">FLETLAGVFLKSGGDARVVADGLKVTVQGGIGTAEEDKFLREHYDLDGTGWATPFMLVPEVINLNEEHLKKLADSKKSDVYLSHASPLGVLFWNIGNSASELMRKRRIANGSPGSPCVKKHAAFDTEFTEIPQCLASKPYQKKKLAALMKEKLPLKVFEKRKQNILAKACICHDLAGAATITLGIDKKAQTALTPGPNIINFSKISSLKEMVDHIYGRINLITSENRVHMFLRELELYVEHFRAKFEDISLGIVVNEGKKQLIEFGSNLLDGISYYKELTEKFIEEKKDSFILSLESLKCEVIDINRKVEFLEF</sequence>
<organism evidence="1">
    <name type="scientific">marine sediment metagenome</name>
    <dbReference type="NCBI Taxonomy" id="412755"/>
    <lineage>
        <taxon>unclassified sequences</taxon>
        <taxon>metagenomes</taxon>
        <taxon>ecological metagenomes</taxon>
    </lineage>
</organism>
<protein>
    <submittedName>
        <fullName evidence="1">Uncharacterized protein</fullName>
    </submittedName>
</protein>
<name>X1CZ53_9ZZZZ</name>
<reference evidence="1" key="1">
    <citation type="journal article" date="2014" name="Front. Microbiol.">
        <title>High frequency of phylogenetically diverse reductive dehalogenase-homologous genes in deep subseafloor sedimentary metagenomes.</title>
        <authorList>
            <person name="Kawai M."/>
            <person name="Futagami T."/>
            <person name="Toyoda A."/>
            <person name="Takaki Y."/>
            <person name="Nishi S."/>
            <person name="Hori S."/>
            <person name="Arai W."/>
            <person name="Tsubouchi T."/>
            <person name="Morono Y."/>
            <person name="Uchiyama I."/>
            <person name="Ito T."/>
            <person name="Fujiyama A."/>
            <person name="Inagaki F."/>
            <person name="Takami H."/>
        </authorList>
    </citation>
    <scope>NUCLEOTIDE SEQUENCE</scope>
    <source>
        <strain evidence="1">Expedition CK06-06</strain>
    </source>
</reference>
<dbReference type="EMBL" id="BART01010561">
    <property type="protein sequence ID" value="GAG89476.1"/>
    <property type="molecule type" value="Genomic_DNA"/>
</dbReference>
<feature type="non-terminal residue" evidence="1">
    <location>
        <position position="1"/>
    </location>
</feature>
<evidence type="ECO:0000313" key="1">
    <source>
        <dbReference type="EMBL" id="GAG89476.1"/>
    </source>
</evidence>